<keyword evidence="7" id="KW-1185">Reference proteome</keyword>
<evidence type="ECO:0000313" key="7">
    <source>
        <dbReference type="Proteomes" id="UP000199477"/>
    </source>
</evidence>
<gene>
    <name evidence="6" type="ORF">SAMN02799615_03262</name>
</gene>
<organism evidence="6 7">
    <name type="scientific">Dyella marensis</name>
    <dbReference type="NCBI Taxonomy" id="500610"/>
    <lineage>
        <taxon>Bacteria</taxon>
        <taxon>Pseudomonadati</taxon>
        <taxon>Pseudomonadota</taxon>
        <taxon>Gammaproteobacteria</taxon>
        <taxon>Lysobacterales</taxon>
        <taxon>Rhodanobacteraceae</taxon>
        <taxon>Dyella</taxon>
    </lineage>
</organism>
<dbReference type="RefSeq" id="WP_026636755.1">
    <property type="nucleotide sequence ID" value="NZ_FONH01000014.1"/>
</dbReference>
<evidence type="ECO:0000256" key="5">
    <source>
        <dbReference type="ARBA" id="ARBA00093797"/>
    </source>
</evidence>
<accession>A0A1I2I5N9</accession>
<dbReference type="Pfam" id="PF05400">
    <property type="entry name" value="FliT"/>
    <property type="match status" value="1"/>
</dbReference>
<dbReference type="AlphaFoldDB" id="A0A1I2I5N9"/>
<dbReference type="EMBL" id="FONH01000014">
    <property type="protein sequence ID" value="SFF35811.1"/>
    <property type="molecule type" value="Genomic_DNA"/>
</dbReference>
<sequence>MSGGLEQVMALSRGMLDMAEQGDWERFAAIQDERERLLEQVLPAERNDEPALRALIDYNRRLCEVVERERDKVAQEWQAAHGRSQAIAAYTSH</sequence>
<protein>
    <recommendedName>
        <fullName evidence="5">Flagellar protein FliT</fullName>
    </recommendedName>
</protein>
<dbReference type="GO" id="GO:0044781">
    <property type="term" value="P:bacterial-type flagellum organization"/>
    <property type="evidence" value="ECO:0007669"/>
    <property type="project" value="UniProtKB-KW"/>
</dbReference>
<comment type="subcellular location">
    <subcellularLocation>
        <location evidence="1">Cytoplasm</location>
        <location evidence="1">Cytosol</location>
    </subcellularLocation>
</comment>
<proteinExistence type="predicted"/>
<evidence type="ECO:0000256" key="2">
    <source>
        <dbReference type="ARBA" id="ARBA00022490"/>
    </source>
</evidence>
<evidence type="ECO:0000256" key="3">
    <source>
        <dbReference type="ARBA" id="ARBA00022795"/>
    </source>
</evidence>
<dbReference type="Proteomes" id="UP000199477">
    <property type="component" value="Unassembled WGS sequence"/>
</dbReference>
<keyword evidence="2" id="KW-0963">Cytoplasm</keyword>
<dbReference type="Gene3D" id="1.20.58.380">
    <property type="entry name" value="Flagellar protein flit"/>
    <property type="match status" value="1"/>
</dbReference>
<evidence type="ECO:0000256" key="4">
    <source>
        <dbReference type="ARBA" id="ARBA00023186"/>
    </source>
</evidence>
<keyword evidence="3" id="KW-1005">Bacterial flagellum biogenesis</keyword>
<name>A0A1I2I5N9_9GAMM</name>
<reference evidence="7" key="1">
    <citation type="submission" date="2016-10" db="EMBL/GenBank/DDBJ databases">
        <authorList>
            <person name="Varghese N."/>
            <person name="Submissions S."/>
        </authorList>
    </citation>
    <scope>NUCLEOTIDE SEQUENCE [LARGE SCALE GENOMIC DNA]</scope>
    <source>
        <strain evidence="7">UNC178MFTsu3.1</strain>
    </source>
</reference>
<dbReference type="InterPro" id="IPR008622">
    <property type="entry name" value="FliT"/>
</dbReference>
<dbReference type="STRING" id="500610.SAMN02799615_03262"/>
<keyword evidence="4" id="KW-0143">Chaperone</keyword>
<evidence type="ECO:0000256" key="1">
    <source>
        <dbReference type="ARBA" id="ARBA00004514"/>
    </source>
</evidence>
<evidence type="ECO:0000313" key="6">
    <source>
        <dbReference type="EMBL" id="SFF35811.1"/>
    </source>
</evidence>